<dbReference type="EMBL" id="WBOS01000003">
    <property type="protein sequence ID" value="KAB2336519.1"/>
    <property type="molecule type" value="Genomic_DNA"/>
</dbReference>
<dbReference type="Proteomes" id="UP000481030">
    <property type="component" value="Unassembled WGS sequence"/>
</dbReference>
<gene>
    <name evidence="2" type="ORF">F7731_09080</name>
</gene>
<proteinExistence type="predicted"/>
<dbReference type="PROSITE" id="PS50965">
    <property type="entry name" value="NERD"/>
    <property type="match status" value="1"/>
</dbReference>
<evidence type="ECO:0000259" key="1">
    <source>
        <dbReference type="PROSITE" id="PS50965"/>
    </source>
</evidence>
<dbReference type="AlphaFoldDB" id="A0A6L3V5L8"/>
<feature type="domain" description="NERD" evidence="1">
    <location>
        <begin position="42"/>
        <end position="152"/>
    </location>
</feature>
<keyword evidence="3" id="KW-1185">Reference proteome</keyword>
<accession>A0A6L3V5L8</accession>
<dbReference type="InterPro" id="IPR011528">
    <property type="entry name" value="NERD"/>
</dbReference>
<protein>
    <submittedName>
        <fullName evidence="2">NERD domain-containing protein</fullName>
    </submittedName>
</protein>
<evidence type="ECO:0000313" key="3">
    <source>
        <dbReference type="Proteomes" id="UP000481030"/>
    </source>
</evidence>
<organism evidence="2 3">
    <name type="scientific">Cytobacillus depressus</name>
    <dbReference type="NCBI Taxonomy" id="1602942"/>
    <lineage>
        <taxon>Bacteria</taxon>
        <taxon>Bacillati</taxon>
        <taxon>Bacillota</taxon>
        <taxon>Bacilli</taxon>
        <taxon>Bacillales</taxon>
        <taxon>Bacillaceae</taxon>
        <taxon>Cytobacillus</taxon>
    </lineage>
</organism>
<dbReference type="OrthoDB" id="2164794at2"/>
<name>A0A6L3V5L8_9BACI</name>
<comment type="caution">
    <text evidence="2">The sequence shown here is derived from an EMBL/GenBank/DDBJ whole genome shotgun (WGS) entry which is preliminary data.</text>
</comment>
<reference evidence="2 3" key="1">
    <citation type="journal article" date="2016" name="Antonie Van Leeuwenhoek">
        <title>Bacillus depressus sp. nov., isolated from soil of a sunflower field.</title>
        <authorList>
            <person name="Wei X."/>
            <person name="Xin D."/>
            <person name="Xin Y."/>
            <person name="Zhang H."/>
            <person name="Wang T."/>
            <person name="Zhang J."/>
        </authorList>
    </citation>
    <scope>NUCLEOTIDE SEQUENCE [LARGE SCALE GENOMIC DNA]</scope>
    <source>
        <strain evidence="2 3">BZ1</strain>
    </source>
</reference>
<dbReference type="Pfam" id="PF08378">
    <property type="entry name" value="NERD"/>
    <property type="match status" value="1"/>
</dbReference>
<evidence type="ECO:0000313" key="2">
    <source>
        <dbReference type="EMBL" id="KAB2336519.1"/>
    </source>
</evidence>
<sequence length="308" mass="36663">MECEKLLLKIRKESVELMLHRYLNLRSNLSEKEQNYYLSLEKGYQGELMFDALSEPLSANWLIINDLMLEFNHTVFQIDTLLISSEKIFMLEIKNYEGDDFVEADKWYTLSKTEIRNPFHQLERCESLLRRLLQELGITFPIETCLIFVNPEFYLYQAPLNHPIIFPPQLNRFITHLSKNKARFKDKHLKLAEQLVSMHVEKSPYLRLPDYRYDQLEKGINCVSCHSFNVELKSNVLVCKECGYREGITSTVLRGVEEFTFLFPDRRVATNEMLEWFKIIESRNTMRRLLQQNFKQIGHGKYSHYVKL</sequence>